<protein>
    <submittedName>
        <fullName evidence="2">Heavy metal transporter</fullName>
    </submittedName>
</protein>
<dbReference type="PROSITE" id="PS50846">
    <property type="entry name" value="HMA_2"/>
    <property type="match status" value="1"/>
</dbReference>
<name>A0A1W6CXP0_9RHOB</name>
<dbReference type="InterPro" id="IPR006121">
    <property type="entry name" value="HMA_dom"/>
</dbReference>
<gene>
    <name evidence="2" type="ORF">B0A89_08280</name>
</gene>
<dbReference type="EMBL" id="CP020612">
    <property type="protein sequence ID" value="ARJ69620.1"/>
    <property type="molecule type" value="Genomic_DNA"/>
</dbReference>
<keyword evidence="3" id="KW-1185">Reference proteome</keyword>
<proteinExistence type="predicted"/>
<accession>A0A1W6CXP0</accession>
<dbReference type="GO" id="GO:0046872">
    <property type="term" value="F:metal ion binding"/>
    <property type="evidence" value="ECO:0007669"/>
    <property type="project" value="InterPro"/>
</dbReference>
<reference evidence="2 3" key="1">
    <citation type="submission" date="2017-03" db="EMBL/GenBank/DDBJ databases">
        <title>Genome sequence of Paracoccus contaminans isolated from a water microcosm.</title>
        <authorList>
            <person name="Aurass P."/>
            <person name="Karste S."/>
            <person name="Trost E."/>
            <person name="Glaeser S.P."/>
            <person name="Kaempfer P."/>
            <person name="Flieger A."/>
        </authorList>
    </citation>
    <scope>NUCLEOTIDE SEQUENCE [LARGE SCALE GENOMIC DNA]</scope>
    <source>
        <strain evidence="3">RKI 16-01929T\LMG 29738T\CCM 8701T\CIP 111112T</strain>
    </source>
</reference>
<organism evidence="2 3">
    <name type="scientific">Paracoccus contaminans</name>
    <dbReference type="NCBI Taxonomy" id="1945662"/>
    <lineage>
        <taxon>Bacteria</taxon>
        <taxon>Pseudomonadati</taxon>
        <taxon>Pseudomonadota</taxon>
        <taxon>Alphaproteobacteria</taxon>
        <taxon>Rhodobacterales</taxon>
        <taxon>Paracoccaceae</taxon>
        <taxon>Paracoccus</taxon>
    </lineage>
</organism>
<dbReference type="Pfam" id="PF00403">
    <property type="entry name" value="HMA"/>
    <property type="match status" value="1"/>
</dbReference>
<evidence type="ECO:0000259" key="1">
    <source>
        <dbReference type="PROSITE" id="PS50846"/>
    </source>
</evidence>
<evidence type="ECO:0000313" key="2">
    <source>
        <dbReference type="EMBL" id="ARJ69620.1"/>
    </source>
</evidence>
<dbReference type="Proteomes" id="UP000193017">
    <property type="component" value="Chromosome"/>
</dbReference>
<dbReference type="SUPFAM" id="SSF55008">
    <property type="entry name" value="HMA, heavy metal-associated domain"/>
    <property type="match status" value="1"/>
</dbReference>
<dbReference type="KEGG" id="pcon:B0A89_08280"/>
<dbReference type="AlphaFoldDB" id="A0A1W6CXP0"/>
<dbReference type="RefSeq" id="WP_085377735.1">
    <property type="nucleotide sequence ID" value="NZ_CP020612.1"/>
</dbReference>
<dbReference type="InterPro" id="IPR036163">
    <property type="entry name" value="HMA_dom_sf"/>
</dbReference>
<evidence type="ECO:0000313" key="3">
    <source>
        <dbReference type="Proteomes" id="UP000193017"/>
    </source>
</evidence>
<dbReference type="CDD" id="cd00371">
    <property type="entry name" value="HMA"/>
    <property type="match status" value="1"/>
</dbReference>
<sequence>MKFRVEDMSCGHCTAAIEKAVAEAGGSAAADLAAKTVTVENIGAARAAEVITAAGYTPQPLD</sequence>
<feature type="domain" description="HMA" evidence="1">
    <location>
        <begin position="1"/>
        <end position="59"/>
    </location>
</feature>
<dbReference type="Gene3D" id="3.30.70.100">
    <property type="match status" value="1"/>
</dbReference>
<dbReference type="STRING" id="1945662.B0A89_08280"/>